<feature type="compositionally biased region" description="Basic residues" evidence="1">
    <location>
        <begin position="1"/>
        <end position="11"/>
    </location>
</feature>
<feature type="region of interest" description="Disordered" evidence="1">
    <location>
        <begin position="1"/>
        <end position="22"/>
    </location>
</feature>
<reference evidence="2 3" key="1">
    <citation type="journal article" date="2019" name="Mol. Biol. Evol.">
        <title>Blast fungal genomes show frequent chromosomal changes, gene gains and losses, and effector gene turnover.</title>
        <authorList>
            <person name="Gomez Luciano L.B."/>
            <person name="Jason Tsai I."/>
            <person name="Chuma I."/>
            <person name="Tosa Y."/>
            <person name="Chen Y.H."/>
            <person name="Li J.Y."/>
            <person name="Li M.Y."/>
            <person name="Jade Lu M.Y."/>
            <person name="Nakayashiki H."/>
            <person name="Li W.H."/>
        </authorList>
    </citation>
    <scope>NUCLEOTIDE SEQUENCE [LARGE SCALE GENOMIC DNA]</scope>
    <source>
        <strain evidence="2 3">NI907</strain>
    </source>
</reference>
<sequence>MQNKSRRKRVRQSIDQLPPEGSLTSPLLRLPAELRLRIYELLLDVGQISIDYRAWTPNTKARPGFYCRTLASKADPWALPPVDHRGISRDPALRGQNTAPESRVADKVTQTGATLGGVTLLSGVCRQLYHETAILPFQLNTWSFHSPRLLNRYLKERRMTLKQRRAVKVLVVREKPSKAVENMFGGLQVVAWRDEAKGRLTRRAVKR</sequence>
<dbReference type="KEGG" id="pgri:PgNI_05888"/>
<name>A0A6P8B483_PYRGI</name>
<dbReference type="RefSeq" id="XP_030981978.1">
    <property type="nucleotide sequence ID" value="XM_031125918.1"/>
</dbReference>
<accession>A0A6P8B483</accession>
<reference evidence="3" key="3">
    <citation type="submission" date="2025-08" db="UniProtKB">
        <authorList>
            <consortium name="RefSeq"/>
        </authorList>
    </citation>
    <scope>IDENTIFICATION</scope>
    <source>
        <strain evidence="3">NI907</strain>
    </source>
</reference>
<dbReference type="PANTHER" id="PTHR38790">
    <property type="entry name" value="2EXR DOMAIN-CONTAINING PROTEIN-RELATED"/>
    <property type="match status" value="1"/>
</dbReference>
<proteinExistence type="predicted"/>
<protein>
    <submittedName>
        <fullName evidence="3">Uncharacterized protein</fullName>
    </submittedName>
</protein>
<gene>
    <name evidence="3" type="ORF">PgNI_05888</name>
</gene>
<dbReference type="GeneID" id="41960827"/>
<dbReference type="AlphaFoldDB" id="A0A6P8B483"/>
<dbReference type="PANTHER" id="PTHR38790:SF4">
    <property type="entry name" value="2EXR DOMAIN-CONTAINING PROTEIN"/>
    <property type="match status" value="1"/>
</dbReference>
<evidence type="ECO:0000313" key="2">
    <source>
        <dbReference type="Proteomes" id="UP000515153"/>
    </source>
</evidence>
<reference evidence="3" key="2">
    <citation type="submission" date="2019-10" db="EMBL/GenBank/DDBJ databases">
        <authorList>
            <consortium name="NCBI Genome Project"/>
        </authorList>
    </citation>
    <scope>NUCLEOTIDE SEQUENCE</scope>
    <source>
        <strain evidence="3">NI907</strain>
    </source>
</reference>
<keyword evidence="2" id="KW-1185">Reference proteome</keyword>
<evidence type="ECO:0000313" key="3">
    <source>
        <dbReference type="RefSeq" id="XP_030981978.1"/>
    </source>
</evidence>
<organism evidence="2 3">
    <name type="scientific">Pyricularia grisea</name>
    <name type="common">Crabgrass-specific blast fungus</name>
    <name type="synonym">Magnaporthe grisea</name>
    <dbReference type="NCBI Taxonomy" id="148305"/>
    <lineage>
        <taxon>Eukaryota</taxon>
        <taxon>Fungi</taxon>
        <taxon>Dikarya</taxon>
        <taxon>Ascomycota</taxon>
        <taxon>Pezizomycotina</taxon>
        <taxon>Sordariomycetes</taxon>
        <taxon>Sordariomycetidae</taxon>
        <taxon>Magnaporthales</taxon>
        <taxon>Pyriculariaceae</taxon>
        <taxon>Pyricularia</taxon>
    </lineage>
</organism>
<dbReference type="Proteomes" id="UP000515153">
    <property type="component" value="Chromosome I"/>
</dbReference>
<evidence type="ECO:0000256" key="1">
    <source>
        <dbReference type="SAM" id="MobiDB-lite"/>
    </source>
</evidence>